<keyword evidence="3" id="KW-1185">Reference proteome</keyword>
<feature type="domain" description="Cupin type-2" evidence="1">
    <location>
        <begin position="39"/>
        <end position="107"/>
    </location>
</feature>
<evidence type="ECO:0000259" key="1">
    <source>
        <dbReference type="Pfam" id="PF07883"/>
    </source>
</evidence>
<dbReference type="PANTHER" id="PTHR36114:SF8">
    <property type="entry name" value="CUPIN TYPE-1 DOMAIN-CONTAINING PROTEIN"/>
    <property type="match status" value="1"/>
</dbReference>
<organism evidence="2 3">
    <name type="scientific">Solimonas aquatica</name>
    <dbReference type="NCBI Taxonomy" id="489703"/>
    <lineage>
        <taxon>Bacteria</taxon>
        <taxon>Pseudomonadati</taxon>
        <taxon>Pseudomonadota</taxon>
        <taxon>Gammaproteobacteria</taxon>
        <taxon>Nevskiales</taxon>
        <taxon>Nevskiaceae</taxon>
        <taxon>Solimonas</taxon>
    </lineage>
</organism>
<dbReference type="Pfam" id="PF07883">
    <property type="entry name" value="Cupin_2"/>
    <property type="match status" value="1"/>
</dbReference>
<sequence>MKPAILPACAQPETFTVEGCHVRELSNGAQDETLSIAQVRVACGHSTRWHRLRNTQERYVIVAGRGLMQLQGQAPQEVSAGDVVLIPPGCGQRIQALGDTELVFLAICTPRFVWQAYEDIDTPQP</sequence>
<proteinExistence type="predicted"/>
<dbReference type="InterPro" id="IPR013096">
    <property type="entry name" value="Cupin_2"/>
</dbReference>
<dbReference type="InterPro" id="IPR052044">
    <property type="entry name" value="PKS_Associated_Protein"/>
</dbReference>
<dbReference type="PANTHER" id="PTHR36114">
    <property type="entry name" value="16.7 KDA PROTEIN IN WHIE LOCUS"/>
    <property type="match status" value="1"/>
</dbReference>
<dbReference type="CDD" id="cd02214">
    <property type="entry name" value="cupin_MJ1618"/>
    <property type="match status" value="1"/>
</dbReference>
<accession>A0A1H9H8S4</accession>
<dbReference type="InterPro" id="IPR011051">
    <property type="entry name" value="RmlC_Cupin_sf"/>
</dbReference>
<reference evidence="2 3" key="1">
    <citation type="submission" date="2016-10" db="EMBL/GenBank/DDBJ databases">
        <authorList>
            <person name="de Groot N.N."/>
        </authorList>
    </citation>
    <scope>NUCLEOTIDE SEQUENCE [LARGE SCALE GENOMIC DNA]</scope>
    <source>
        <strain evidence="2 3">DSM 25927</strain>
    </source>
</reference>
<evidence type="ECO:0000313" key="2">
    <source>
        <dbReference type="EMBL" id="SEQ58657.1"/>
    </source>
</evidence>
<dbReference type="RefSeq" id="WP_093285852.1">
    <property type="nucleotide sequence ID" value="NZ_FOFS01000008.1"/>
</dbReference>
<dbReference type="Proteomes" id="UP000199233">
    <property type="component" value="Unassembled WGS sequence"/>
</dbReference>
<dbReference type="OrthoDB" id="7870362at2"/>
<name>A0A1H9H8S4_9GAMM</name>
<dbReference type="InterPro" id="IPR014710">
    <property type="entry name" value="RmlC-like_jellyroll"/>
</dbReference>
<dbReference type="SUPFAM" id="SSF51182">
    <property type="entry name" value="RmlC-like cupins"/>
    <property type="match status" value="1"/>
</dbReference>
<dbReference type="Gene3D" id="2.60.120.10">
    <property type="entry name" value="Jelly Rolls"/>
    <property type="match status" value="1"/>
</dbReference>
<dbReference type="AlphaFoldDB" id="A0A1H9H8S4"/>
<dbReference type="STRING" id="489703.SAMN04488038_10868"/>
<dbReference type="EMBL" id="FOFS01000008">
    <property type="protein sequence ID" value="SEQ58657.1"/>
    <property type="molecule type" value="Genomic_DNA"/>
</dbReference>
<gene>
    <name evidence="2" type="ORF">SAMN04488038_10868</name>
</gene>
<protein>
    <submittedName>
        <fullName evidence="2">Cupin domain-containing protein</fullName>
    </submittedName>
</protein>
<evidence type="ECO:0000313" key="3">
    <source>
        <dbReference type="Proteomes" id="UP000199233"/>
    </source>
</evidence>